<reference evidence="2" key="1">
    <citation type="journal article" date="2020" name="Nature">
        <title>Giant virus diversity and host interactions through global metagenomics.</title>
        <authorList>
            <person name="Schulz F."/>
            <person name="Roux S."/>
            <person name="Paez-Espino D."/>
            <person name="Jungbluth S."/>
            <person name="Walsh D.A."/>
            <person name="Denef V.J."/>
            <person name="McMahon K.D."/>
            <person name="Konstantinidis K.T."/>
            <person name="Eloe-Fadrosh E.A."/>
            <person name="Kyrpides N.C."/>
            <person name="Woyke T."/>
        </authorList>
    </citation>
    <scope>NUCLEOTIDE SEQUENCE</scope>
    <source>
        <strain evidence="2">GVMAG-M-3300021354-14</strain>
    </source>
</reference>
<evidence type="ECO:0000256" key="1">
    <source>
        <dbReference type="SAM" id="Phobius"/>
    </source>
</evidence>
<protein>
    <submittedName>
        <fullName evidence="2">Uncharacterized protein</fullName>
    </submittedName>
</protein>
<sequence>MPCTYGEFNISLIHIVLWVGGWGMIEHLLDVFLDLPMMSWFRPKMRTAWFRFGIYALLFFAAMAVLLTIDNATCV</sequence>
<keyword evidence="1" id="KW-1133">Transmembrane helix</keyword>
<accession>A0A6C0CLI2</accession>
<dbReference type="AlphaFoldDB" id="A0A6C0CLI2"/>
<proteinExistence type="predicted"/>
<evidence type="ECO:0000313" key="2">
    <source>
        <dbReference type="EMBL" id="QHT05012.1"/>
    </source>
</evidence>
<keyword evidence="1" id="KW-0472">Membrane</keyword>
<feature type="transmembrane region" description="Helical" evidence="1">
    <location>
        <begin position="12"/>
        <end position="36"/>
    </location>
</feature>
<name>A0A6C0CLI2_9ZZZZ</name>
<keyword evidence="1" id="KW-0812">Transmembrane</keyword>
<dbReference type="EMBL" id="MN739448">
    <property type="protein sequence ID" value="QHT05012.1"/>
    <property type="molecule type" value="Genomic_DNA"/>
</dbReference>
<feature type="transmembrane region" description="Helical" evidence="1">
    <location>
        <begin position="48"/>
        <end position="69"/>
    </location>
</feature>
<organism evidence="2">
    <name type="scientific">viral metagenome</name>
    <dbReference type="NCBI Taxonomy" id="1070528"/>
    <lineage>
        <taxon>unclassified sequences</taxon>
        <taxon>metagenomes</taxon>
        <taxon>organismal metagenomes</taxon>
    </lineage>
</organism>